<sequence>MLLMPFPPPVPARFALGSANAQKTKLIFHTGDGGTAHAAKGLEGILLIATPRPFPSSQHVFWLLDVLKPIAGFAWQSRAHAL</sequence>
<evidence type="ECO:0000313" key="1">
    <source>
        <dbReference type="EMBL" id="EXU76434.1"/>
    </source>
</evidence>
<protein>
    <submittedName>
        <fullName evidence="1">Uncharacterized protein</fullName>
    </submittedName>
</protein>
<dbReference type="AlphaFoldDB" id="A0A014MEE2"/>
<dbReference type="EMBL" id="JFHN01000029">
    <property type="protein sequence ID" value="EXU76434.1"/>
    <property type="molecule type" value="Genomic_DNA"/>
</dbReference>
<comment type="caution">
    <text evidence="1">The sequence shown here is derived from an EMBL/GenBank/DDBJ whole genome shotgun (WGS) entry which is preliminary data.</text>
</comment>
<reference evidence="1 2" key="1">
    <citation type="submission" date="2014-02" db="EMBL/GenBank/DDBJ databases">
        <title>Draft genome of Erwinia mallotivora strain BT-MARDI, a papaya dieback pathogen.</title>
        <authorList>
            <person name="Redzuan R."/>
            <person name="Abu Bakar N."/>
            <person name="Badrun R."/>
            <person name="Mohd Raih M.F."/>
            <person name="Rozano L."/>
            <person name="Mat Amin N."/>
        </authorList>
    </citation>
    <scope>NUCLEOTIDE SEQUENCE [LARGE SCALE GENOMIC DNA]</scope>
    <source>
        <strain evidence="1 2">BT-MARDI</strain>
    </source>
</reference>
<accession>A0A014MEE2</accession>
<organism evidence="1 2">
    <name type="scientific">Erwinia mallotivora</name>
    <dbReference type="NCBI Taxonomy" id="69222"/>
    <lineage>
        <taxon>Bacteria</taxon>
        <taxon>Pseudomonadati</taxon>
        <taxon>Pseudomonadota</taxon>
        <taxon>Gammaproteobacteria</taxon>
        <taxon>Enterobacterales</taxon>
        <taxon>Erwiniaceae</taxon>
        <taxon>Erwinia</taxon>
    </lineage>
</organism>
<evidence type="ECO:0000313" key="2">
    <source>
        <dbReference type="Proteomes" id="UP000019918"/>
    </source>
</evidence>
<gene>
    <name evidence="1" type="ORF">BG55_05755</name>
</gene>
<name>A0A014MEE2_9GAMM</name>
<proteinExistence type="predicted"/>
<dbReference type="Proteomes" id="UP000019918">
    <property type="component" value="Unassembled WGS sequence"/>
</dbReference>
<keyword evidence="2" id="KW-1185">Reference proteome</keyword>